<feature type="non-terminal residue" evidence="2">
    <location>
        <position position="121"/>
    </location>
</feature>
<feature type="region of interest" description="Disordered" evidence="1">
    <location>
        <begin position="89"/>
        <end position="121"/>
    </location>
</feature>
<dbReference type="EMBL" id="JANPWB010000004">
    <property type="protein sequence ID" value="KAJ1194288.1"/>
    <property type="molecule type" value="Genomic_DNA"/>
</dbReference>
<protein>
    <submittedName>
        <fullName evidence="2">Uncharacterized protein</fullName>
    </submittedName>
</protein>
<feature type="compositionally biased region" description="Basic and acidic residues" evidence="1">
    <location>
        <begin position="109"/>
        <end position="121"/>
    </location>
</feature>
<dbReference type="Proteomes" id="UP001066276">
    <property type="component" value="Chromosome 2_2"/>
</dbReference>
<feature type="non-terminal residue" evidence="2">
    <location>
        <position position="1"/>
    </location>
</feature>
<feature type="compositionally biased region" description="Basic and acidic residues" evidence="1">
    <location>
        <begin position="1"/>
        <end position="12"/>
    </location>
</feature>
<gene>
    <name evidence="2" type="ORF">NDU88_003577</name>
</gene>
<keyword evidence="3" id="KW-1185">Reference proteome</keyword>
<organism evidence="2 3">
    <name type="scientific">Pleurodeles waltl</name>
    <name type="common">Iberian ribbed newt</name>
    <dbReference type="NCBI Taxonomy" id="8319"/>
    <lineage>
        <taxon>Eukaryota</taxon>
        <taxon>Metazoa</taxon>
        <taxon>Chordata</taxon>
        <taxon>Craniata</taxon>
        <taxon>Vertebrata</taxon>
        <taxon>Euteleostomi</taxon>
        <taxon>Amphibia</taxon>
        <taxon>Batrachia</taxon>
        <taxon>Caudata</taxon>
        <taxon>Salamandroidea</taxon>
        <taxon>Salamandridae</taxon>
        <taxon>Pleurodelinae</taxon>
        <taxon>Pleurodeles</taxon>
    </lineage>
</organism>
<comment type="caution">
    <text evidence="2">The sequence shown here is derived from an EMBL/GenBank/DDBJ whole genome shotgun (WGS) entry which is preliminary data.</text>
</comment>
<evidence type="ECO:0000256" key="1">
    <source>
        <dbReference type="SAM" id="MobiDB-lite"/>
    </source>
</evidence>
<sequence length="121" mass="13060">VPWCDGSDRADPHTISIGADTAWDDPEVPPRSPHPIGSGLSPWEPGDSKGQVAELGRRTADGRRGFVHEATEDPLRTLVKPQGSRRLLGLSAPLKTQARAEQGIIAVPTRDEDSRPREADP</sequence>
<reference evidence="2" key="1">
    <citation type="journal article" date="2022" name="bioRxiv">
        <title>Sequencing and chromosome-scale assembly of the giantPleurodeles waltlgenome.</title>
        <authorList>
            <person name="Brown T."/>
            <person name="Elewa A."/>
            <person name="Iarovenko S."/>
            <person name="Subramanian E."/>
            <person name="Araus A.J."/>
            <person name="Petzold A."/>
            <person name="Susuki M."/>
            <person name="Suzuki K.-i.T."/>
            <person name="Hayashi T."/>
            <person name="Toyoda A."/>
            <person name="Oliveira C."/>
            <person name="Osipova E."/>
            <person name="Leigh N.D."/>
            <person name="Simon A."/>
            <person name="Yun M.H."/>
        </authorList>
    </citation>
    <scope>NUCLEOTIDE SEQUENCE</scope>
    <source>
        <strain evidence="2">20211129_DDA</strain>
        <tissue evidence="2">Liver</tissue>
    </source>
</reference>
<accession>A0AAV7V2U5</accession>
<name>A0AAV7V2U5_PLEWA</name>
<evidence type="ECO:0000313" key="2">
    <source>
        <dbReference type="EMBL" id="KAJ1194288.1"/>
    </source>
</evidence>
<evidence type="ECO:0000313" key="3">
    <source>
        <dbReference type="Proteomes" id="UP001066276"/>
    </source>
</evidence>
<proteinExistence type="predicted"/>
<feature type="region of interest" description="Disordered" evidence="1">
    <location>
        <begin position="1"/>
        <end position="51"/>
    </location>
</feature>
<dbReference type="AlphaFoldDB" id="A0AAV7V2U5"/>